<evidence type="ECO:0000313" key="2">
    <source>
        <dbReference type="Proteomes" id="UP000287651"/>
    </source>
</evidence>
<feature type="non-terminal residue" evidence="1">
    <location>
        <position position="89"/>
    </location>
</feature>
<sequence>MLSLFGGGKCGRDVTQVAEVVVGDAAAVPILIVKPHVVRAGLPPPESFLGDVASKRTRGRWPGRATGDAASRYSLSGARIKLLVPPREQ</sequence>
<reference evidence="1 2" key="1">
    <citation type="journal article" date="2014" name="Agronomy (Basel)">
        <title>A Draft Genome Sequence for Ensete ventricosum, the Drought-Tolerant Tree Against Hunger.</title>
        <authorList>
            <person name="Harrison J."/>
            <person name="Moore K.A."/>
            <person name="Paszkiewicz K."/>
            <person name="Jones T."/>
            <person name="Grant M."/>
            <person name="Ambacheew D."/>
            <person name="Muzemil S."/>
            <person name="Studholme D.J."/>
        </authorList>
    </citation>
    <scope>NUCLEOTIDE SEQUENCE [LARGE SCALE GENOMIC DNA]</scope>
</reference>
<proteinExistence type="predicted"/>
<dbReference type="AlphaFoldDB" id="A0A426WWJ2"/>
<organism evidence="1 2">
    <name type="scientific">Ensete ventricosum</name>
    <name type="common">Abyssinian banana</name>
    <name type="synonym">Musa ensete</name>
    <dbReference type="NCBI Taxonomy" id="4639"/>
    <lineage>
        <taxon>Eukaryota</taxon>
        <taxon>Viridiplantae</taxon>
        <taxon>Streptophyta</taxon>
        <taxon>Embryophyta</taxon>
        <taxon>Tracheophyta</taxon>
        <taxon>Spermatophyta</taxon>
        <taxon>Magnoliopsida</taxon>
        <taxon>Liliopsida</taxon>
        <taxon>Zingiberales</taxon>
        <taxon>Musaceae</taxon>
        <taxon>Ensete</taxon>
    </lineage>
</organism>
<dbReference type="EMBL" id="AMZH03037167">
    <property type="protein sequence ID" value="RRT31663.1"/>
    <property type="molecule type" value="Genomic_DNA"/>
</dbReference>
<name>A0A426WWJ2_ENSVE</name>
<protein>
    <submittedName>
        <fullName evidence="1">Uncharacterized protein</fullName>
    </submittedName>
</protein>
<comment type="caution">
    <text evidence="1">The sequence shown here is derived from an EMBL/GenBank/DDBJ whole genome shotgun (WGS) entry which is preliminary data.</text>
</comment>
<accession>A0A426WWJ2</accession>
<dbReference type="Proteomes" id="UP000287651">
    <property type="component" value="Unassembled WGS sequence"/>
</dbReference>
<gene>
    <name evidence="1" type="ORF">B296_00043858</name>
</gene>
<evidence type="ECO:0000313" key="1">
    <source>
        <dbReference type="EMBL" id="RRT31663.1"/>
    </source>
</evidence>